<evidence type="ECO:0000256" key="3">
    <source>
        <dbReference type="ARBA" id="ARBA00023163"/>
    </source>
</evidence>
<keyword evidence="1" id="KW-0805">Transcription regulation</keyword>
<dbReference type="SUPFAM" id="SSF47413">
    <property type="entry name" value="lambda repressor-like DNA-binding domains"/>
    <property type="match status" value="1"/>
</dbReference>
<keyword evidence="5" id="KW-0614">Plasmid</keyword>
<dbReference type="GO" id="GO:0003700">
    <property type="term" value="F:DNA-binding transcription factor activity"/>
    <property type="evidence" value="ECO:0007669"/>
    <property type="project" value="TreeGrafter"/>
</dbReference>
<dbReference type="Gene3D" id="1.10.260.40">
    <property type="entry name" value="lambda repressor-like DNA-binding domains"/>
    <property type="match status" value="1"/>
</dbReference>
<dbReference type="GO" id="GO:0005829">
    <property type="term" value="C:cytosol"/>
    <property type="evidence" value="ECO:0007669"/>
    <property type="project" value="TreeGrafter"/>
</dbReference>
<dbReference type="PANTHER" id="PTHR46797">
    <property type="entry name" value="HTH-TYPE TRANSCRIPTIONAL REGULATOR"/>
    <property type="match status" value="1"/>
</dbReference>
<protein>
    <submittedName>
        <fullName evidence="5">Transcriptional regulator, HTH-XRE family</fullName>
    </submittedName>
</protein>
<dbReference type="OrthoDB" id="2986852at2"/>
<evidence type="ECO:0000313" key="5">
    <source>
        <dbReference type="EMBL" id="CBS89245.1"/>
    </source>
</evidence>
<dbReference type="KEGG" id="ali:AZOLI_p20049"/>
<dbReference type="SMART" id="SM00530">
    <property type="entry name" value="HTH_XRE"/>
    <property type="match status" value="1"/>
</dbReference>
<dbReference type="PROSITE" id="PS50943">
    <property type="entry name" value="HTH_CROC1"/>
    <property type="match status" value="1"/>
</dbReference>
<accession>G7ZCB4</accession>
<proteinExistence type="predicted"/>
<dbReference type="CDD" id="cd00093">
    <property type="entry name" value="HTH_XRE"/>
    <property type="match status" value="1"/>
</dbReference>
<dbReference type="PANTHER" id="PTHR46797:SF23">
    <property type="entry name" value="HTH-TYPE TRANSCRIPTIONAL REGULATOR SUTR"/>
    <property type="match status" value="1"/>
</dbReference>
<dbReference type="InterPro" id="IPR001387">
    <property type="entry name" value="Cro/C1-type_HTH"/>
</dbReference>
<dbReference type="EMBL" id="FQ311870">
    <property type="protein sequence ID" value="CBS89245.1"/>
    <property type="molecule type" value="Genomic_DNA"/>
</dbReference>
<keyword evidence="2" id="KW-0238">DNA-binding</keyword>
<reference evidence="6" key="1">
    <citation type="journal article" date="2011" name="PLoS Genet.">
        <title>Azospirillum genomes reveal transition of bacteria from aquatic to terrestrial environments.</title>
        <authorList>
            <person name="Wisniewski-Dye F."/>
            <person name="Borziak K."/>
            <person name="Khalsa-Moyers G."/>
            <person name="Alexandre G."/>
            <person name="Sukharnikov L.O."/>
            <person name="Wuichet K."/>
            <person name="Hurst G.B."/>
            <person name="McDonald W.H."/>
            <person name="Robertson J.S."/>
            <person name="Barbe V."/>
            <person name="Calteau A."/>
            <person name="Rouy Z."/>
            <person name="Mangenot S."/>
            <person name="Prigent-Combaret C."/>
            <person name="Normand P."/>
            <person name="Boyer M."/>
            <person name="Siguier P."/>
            <person name="Dessaux Y."/>
            <person name="Elmerich C."/>
            <person name="Condemine G."/>
            <person name="Krishnen G."/>
            <person name="Kennedy I."/>
            <person name="Paterson A.H."/>
            <person name="Gonzalez V."/>
            <person name="Mavingui P."/>
            <person name="Zhulin I.B."/>
        </authorList>
    </citation>
    <scope>NUCLEOTIDE SEQUENCE [LARGE SCALE GENOMIC DNA]</scope>
    <source>
        <strain evidence="6">4B</strain>
    </source>
</reference>
<keyword evidence="6" id="KW-1185">Reference proteome</keyword>
<evidence type="ECO:0000256" key="1">
    <source>
        <dbReference type="ARBA" id="ARBA00023015"/>
    </source>
</evidence>
<evidence type="ECO:0000256" key="2">
    <source>
        <dbReference type="ARBA" id="ARBA00023125"/>
    </source>
</evidence>
<geneLocation type="plasmid" evidence="5 6">
    <name>AZO_p2</name>
</geneLocation>
<dbReference type="GO" id="GO:0003677">
    <property type="term" value="F:DNA binding"/>
    <property type="evidence" value="ECO:0007669"/>
    <property type="project" value="UniProtKB-KW"/>
</dbReference>
<evidence type="ECO:0000259" key="4">
    <source>
        <dbReference type="PROSITE" id="PS50943"/>
    </source>
</evidence>
<keyword evidence="3" id="KW-0804">Transcription</keyword>
<dbReference type="Proteomes" id="UP000005667">
    <property type="component" value="Plasmid AZO_p2"/>
</dbReference>
<dbReference type="AlphaFoldDB" id="G7ZCB4"/>
<dbReference type="Pfam" id="PF01381">
    <property type="entry name" value="HTH_3"/>
    <property type="match status" value="1"/>
</dbReference>
<dbReference type="RefSeq" id="WP_014188688.1">
    <property type="nucleotide sequence ID" value="NC_016586.1"/>
</dbReference>
<organism evidence="5 6">
    <name type="scientific">Azospirillum lipoferum (strain 4B)</name>
    <dbReference type="NCBI Taxonomy" id="862719"/>
    <lineage>
        <taxon>Bacteria</taxon>
        <taxon>Pseudomonadati</taxon>
        <taxon>Pseudomonadota</taxon>
        <taxon>Alphaproteobacteria</taxon>
        <taxon>Rhodospirillales</taxon>
        <taxon>Azospirillaceae</taxon>
        <taxon>Azospirillum</taxon>
    </lineage>
</organism>
<name>G7ZCB4_AZOL4</name>
<feature type="domain" description="HTH cro/C1-type" evidence="4">
    <location>
        <begin position="12"/>
        <end position="66"/>
    </location>
</feature>
<dbReference type="InterPro" id="IPR050807">
    <property type="entry name" value="TransReg_Diox_bact_type"/>
</dbReference>
<evidence type="ECO:0000313" key="6">
    <source>
        <dbReference type="Proteomes" id="UP000005667"/>
    </source>
</evidence>
<sequence length="90" mass="9884">MEDLPDILAANIRRLRRERGITQENLAHRAGIDRSYVGQIERAEHKATVVTLGRLAQALKVLPGDLLTLPSHHPYLSELTGSHPNGDDAG</sequence>
<gene>
    <name evidence="5" type="ordered locus">AZOLI_p20049</name>
</gene>
<dbReference type="InterPro" id="IPR010982">
    <property type="entry name" value="Lambda_DNA-bd_dom_sf"/>
</dbReference>
<dbReference type="HOGENOM" id="CLU_066192_29_1_5"/>